<sequence length="856" mass="98449">MKRKRKIFKRESSGFLNISPSKKLITATDCGCSSGEIREKEEDIRRMFCEAREKMRRRITLKKKSDPGQFAIPCTVEPSQELFTFVDCSQKNSGGIVRDLKEQIGNALVPVDFHVLDIKLNWNSSLLLGRAFLSTVGAVCNLQTNQLCLTLIDPNAHYDPIPVKKPQTISRRINDAGIIAACHCGAEYESYYSESIDTHPVTSIDTNHTKSTDADKEKSVDTYPAEWENDYYNPTNDAYTRQNMHTDEYDEDFEEERSIEYIAILDEENKLLHHSSWKRNAPSFDMTSLPSIDTQPQQRCRKQASTDTAYYKSVGTDFHRVRDGDTQLIRFKQKLLGKELDRSTLVTRNRSTSFLNNRSTPTLPRRSTTIQYRKPLDPNGYAKAIDGRTLHVSREDIADILQTANGADNLFMHQGSNQEQKTTNEFYDTAGGIENSFKQRSRHTTYPSINIDVPTVARQWTHHSCYAKDIRRLLERASRDEPAYICLPEHASSFTQTKLVPEIYTKDEINEMFYGVCGEHEKNKEAFQMKLDGFYYPLNDSITWLTTCMEEMKQDIARIQNATDVARPPSIDRRQPQSIDKHYHASIDNLLAASIDTNPPRPHTMKSQPDFHTREEVDQLVEGIYRALETTEERLHGRYDDIYFPMDLTISSLTSRVEAIQGELVEIQSYIARRPEASIDIRNNKSIDTNHSTSIDSDTNRGRLVPKTTSDMSNTPYHGKDISADTYAPLTRHQFDLESLGERLQRIANTTAAMKDKWRRGDEAMRGFTVTSFNKRKEEMDTCFPTTDTYAALTRHQFNLESLGERLQRIENTTAAMKDKWRRGDEAMRDFTGTWFNKRKEEMDTCFPTSPSSQHY</sequence>
<evidence type="ECO:0000256" key="1">
    <source>
        <dbReference type="SAM" id="Coils"/>
    </source>
</evidence>
<keyword evidence="1" id="KW-0175">Coiled coil</keyword>
<dbReference type="EMBL" id="QGKV02001556">
    <property type="protein sequence ID" value="KAF3520082.1"/>
    <property type="molecule type" value="Genomic_DNA"/>
</dbReference>
<dbReference type="Gene3D" id="2.40.70.10">
    <property type="entry name" value="Acid Proteases"/>
    <property type="match status" value="1"/>
</dbReference>
<dbReference type="PANTHER" id="PTHR33067">
    <property type="entry name" value="RNA-DIRECTED DNA POLYMERASE-RELATED"/>
    <property type="match status" value="1"/>
</dbReference>
<feature type="compositionally biased region" description="Polar residues" evidence="2">
    <location>
        <begin position="707"/>
        <end position="716"/>
    </location>
</feature>
<dbReference type="PANTHER" id="PTHR33067:SF31">
    <property type="entry name" value="RNA-DIRECTED DNA POLYMERASE"/>
    <property type="match status" value="1"/>
</dbReference>
<accession>A0ABQ7B1B4</accession>
<proteinExistence type="predicted"/>
<feature type="region of interest" description="Disordered" evidence="2">
    <location>
        <begin position="690"/>
        <end position="720"/>
    </location>
</feature>
<keyword evidence="4" id="KW-1185">Reference proteome</keyword>
<evidence type="ECO:0000313" key="3">
    <source>
        <dbReference type="EMBL" id="KAF3520082.1"/>
    </source>
</evidence>
<feature type="coiled-coil region" evidence="1">
    <location>
        <begin position="793"/>
        <end position="820"/>
    </location>
</feature>
<evidence type="ECO:0000256" key="2">
    <source>
        <dbReference type="SAM" id="MobiDB-lite"/>
    </source>
</evidence>
<name>A0ABQ7B1B4_BRACR</name>
<gene>
    <name evidence="3" type="ORF">DY000_02060503</name>
</gene>
<organism evidence="3 4">
    <name type="scientific">Brassica cretica</name>
    <name type="common">Mustard</name>
    <dbReference type="NCBI Taxonomy" id="69181"/>
    <lineage>
        <taxon>Eukaryota</taxon>
        <taxon>Viridiplantae</taxon>
        <taxon>Streptophyta</taxon>
        <taxon>Embryophyta</taxon>
        <taxon>Tracheophyta</taxon>
        <taxon>Spermatophyta</taxon>
        <taxon>Magnoliopsida</taxon>
        <taxon>eudicotyledons</taxon>
        <taxon>Gunneridae</taxon>
        <taxon>Pentapetalae</taxon>
        <taxon>rosids</taxon>
        <taxon>malvids</taxon>
        <taxon>Brassicales</taxon>
        <taxon>Brassicaceae</taxon>
        <taxon>Brassiceae</taxon>
        <taxon>Brassica</taxon>
    </lineage>
</organism>
<dbReference type="InterPro" id="IPR021109">
    <property type="entry name" value="Peptidase_aspartic_dom_sf"/>
</dbReference>
<evidence type="ECO:0000313" key="4">
    <source>
        <dbReference type="Proteomes" id="UP000266723"/>
    </source>
</evidence>
<dbReference type="Proteomes" id="UP000266723">
    <property type="component" value="Unassembled WGS sequence"/>
</dbReference>
<reference evidence="3 4" key="1">
    <citation type="journal article" date="2020" name="BMC Genomics">
        <title>Intraspecific diversification of the crop wild relative Brassica cretica Lam. using demographic model selection.</title>
        <authorList>
            <person name="Kioukis A."/>
            <person name="Michalopoulou V.A."/>
            <person name="Briers L."/>
            <person name="Pirintsos S."/>
            <person name="Studholme D.J."/>
            <person name="Pavlidis P."/>
            <person name="Sarris P.F."/>
        </authorList>
    </citation>
    <scope>NUCLEOTIDE SEQUENCE [LARGE SCALE GENOMIC DNA]</scope>
    <source>
        <strain evidence="4">cv. PFS-1207/04</strain>
    </source>
</reference>
<comment type="caution">
    <text evidence="3">The sequence shown here is derived from an EMBL/GenBank/DDBJ whole genome shotgun (WGS) entry which is preliminary data.</text>
</comment>
<protein>
    <submittedName>
        <fullName evidence="3">Uncharacterized protein</fullName>
    </submittedName>
</protein>